<proteinExistence type="predicted"/>
<dbReference type="SUPFAM" id="SSF50729">
    <property type="entry name" value="PH domain-like"/>
    <property type="match status" value="1"/>
</dbReference>
<dbReference type="PANTHER" id="PTHR31941">
    <property type="entry name" value="CYTOSKELETAL SIGNALING PROTEIN SLM1"/>
    <property type="match status" value="1"/>
</dbReference>
<dbReference type="VEuPathDB" id="FungiDB:LELG_04080"/>
<evidence type="ECO:0000256" key="1">
    <source>
        <dbReference type="ARBA" id="ARBA00022553"/>
    </source>
</evidence>
<evidence type="ECO:0000313" key="5">
    <source>
        <dbReference type="Proteomes" id="UP000001996"/>
    </source>
</evidence>
<keyword evidence="5" id="KW-1185">Reference proteome</keyword>
<dbReference type="HOGENOM" id="CLU_356053_0_0_1"/>
<dbReference type="InterPro" id="IPR011993">
    <property type="entry name" value="PH-like_dom_sf"/>
</dbReference>
<feature type="region of interest" description="Disordered" evidence="2">
    <location>
        <begin position="133"/>
        <end position="210"/>
    </location>
</feature>
<feature type="compositionally biased region" description="Low complexity" evidence="2">
    <location>
        <begin position="245"/>
        <end position="256"/>
    </location>
</feature>
<evidence type="ECO:0000259" key="3">
    <source>
        <dbReference type="PROSITE" id="PS50003"/>
    </source>
</evidence>
<evidence type="ECO:0000313" key="4">
    <source>
        <dbReference type="EMBL" id="EDK45901.1"/>
    </source>
</evidence>
<feature type="region of interest" description="Disordered" evidence="2">
    <location>
        <begin position="927"/>
        <end position="964"/>
    </location>
</feature>
<dbReference type="PANTHER" id="PTHR31941:SF15">
    <property type="entry name" value="ACTIVATOR OF SKN7 PROTEIN 10-RELATED"/>
    <property type="match status" value="1"/>
</dbReference>
<feature type="compositionally biased region" description="Polar residues" evidence="2">
    <location>
        <begin position="20"/>
        <end position="29"/>
    </location>
</feature>
<dbReference type="EMBL" id="CH981528">
    <property type="protein sequence ID" value="EDK45901.1"/>
    <property type="molecule type" value="Genomic_DNA"/>
</dbReference>
<feature type="domain" description="PH" evidence="3">
    <location>
        <begin position="517"/>
        <end position="633"/>
    </location>
</feature>
<dbReference type="Gene3D" id="2.30.29.30">
    <property type="entry name" value="Pleckstrin-homology domain (PH domain)/Phosphotyrosine-binding domain (PTB)"/>
    <property type="match status" value="1"/>
</dbReference>
<dbReference type="OMA" id="NKCIRFG"/>
<dbReference type="GeneID" id="5232089"/>
<sequence>MMNSNNNKQPFKFSKEKILPNSNPRSPFYSNLPPHDSKPIDTLIEFFKFWKYFIKSIIYYFKEILLVKELEANLNYQLINAVQFPGCKDLPQRILHDINIGIQKSNTTPTKEMRKTLSGTSLSSMNSNATAIGGAGAGNNNNSGGGAGGHGITPMNSHNIPSGPITGASANGQRLMVAAGNTSGAAGNPGGGLEKGQRPGLFKTKSSSNQSFLKKNATNLHKRNTSLSSLNPLPHLANGQHHTHQQLQYQQYQQTQGGASTPPLITSQNTNDVQIPQHMFPENSLFTSLPALLLSSHHTAYTKNSKLHKDLATKLIPRLEVLLKQVSHKIKEIKNSLRNDSFANTDLSKEISQTGQVLSRYMTSIEIYCGSKPVIKDIKTEDENGTPIVEDGEFAALDDPLLLKLKVDSRLKTQLVFENYMFASYLNLQNISRDLFTYLLKELNLVVDKFGKLDLNTEFYQFLKTKISTSSTKDWEYFISHNPAFVNPYGETEFNPHRESRNFKVVDLPYAQSVQNKCIRFGTMYKKSKLMKSYTRNYYVLSCNYLHEFRFDNEVSTKKQNNSAKKEKIGGFIGYEDEPEKSYNLNDYAITVKDEGSYKFIMTKKSTKSKRTFKCLNEADFRSWFDDLSELLKFGSDHYARFAYIERKAMQNNGSGSGSGSGLSGAKLKKKVTDPELSSNSSTASSIAAAKGLKLQLDANNASVPALSGMFTPKIRTPQDSPSLNPSEINPFDDILNGIPNNGSTASFATSTRSSPSTTPKILSPNGSMVNFPIVSTNDGIGNKNSVNSVSHDDYLKLQQAFIKQQEEIMSLKTVEQANIEVIRSQLQSLQHTEKDHLAEDGHHSEGTGVGAGTGANGNAHAHGSESNNNGNGNGGLMVNKGSSNSLNSFVLQPNDVSVAQAAIDNLQNRDPEGGVTFNLGGGGEAYQVASGEGSENVSGLSSGQGSAEGSRRDIPTVFVSSGH</sequence>
<dbReference type="InParanoid" id="A5E393"/>
<feature type="region of interest" description="Disordered" evidence="2">
    <location>
        <begin position="651"/>
        <end position="681"/>
    </location>
</feature>
<feature type="region of interest" description="Disordered" evidence="2">
    <location>
        <begin position="224"/>
        <end position="262"/>
    </location>
</feature>
<keyword evidence="1" id="KW-0597">Phosphoprotein</keyword>
<dbReference type="OrthoDB" id="2264563at2759"/>
<name>A5E393_LODEL</name>
<dbReference type="Pfam" id="PF20399">
    <property type="entry name" value="PH_20"/>
    <property type="match status" value="1"/>
</dbReference>
<organism evidence="4 5">
    <name type="scientific">Lodderomyces elongisporus (strain ATCC 11503 / CBS 2605 / JCM 1781 / NBRC 1676 / NRRL YB-4239)</name>
    <name type="common">Yeast</name>
    <name type="synonym">Saccharomyces elongisporus</name>
    <dbReference type="NCBI Taxonomy" id="379508"/>
    <lineage>
        <taxon>Eukaryota</taxon>
        <taxon>Fungi</taxon>
        <taxon>Dikarya</taxon>
        <taxon>Ascomycota</taxon>
        <taxon>Saccharomycotina</taxon>
        <taxon>Pichiomycetes</taxon>
        <taxon>Debaryomycetaceae</taxon>
        <taxon>Candida/Lodderomyces clade</taxon>
        <taxon>Lodderomyces</taxon>
    </lineage>
</organism>
<reference evidence="4 5" key="1">
    <citation type="journal article" date="2009" name="Nature">
        <title>Evolution of pathogenicity and sexual reproduction in eight Candida genomes.</title>
        <authorList>
            <person name="Butler G."/>
            <person name="Rasmussen M.D."/>
            <person name="Lin M.F."/>
            <person name="Santos M.A."/>
            <person name="Sakthikumar S."/>
            <person name="Munro C.A."/>
            <person name="Rheinbay E."/>
            <person name="Grabherr M."/>
            <person name="Forche A."/>
            <person name="Reedy J.L."/>
            <person name="Agrafioti I."/>
            <person name="Arnaud M.B."/>
            <person name="Bates S."/>
            <person name="Brown A.J."/>
            <person name="Brunke S."/>
            <person name="Costanzo M.C."/>
            <person name="Fitzpatrick D.A."/>
            <person name="de Groot P.W."/>
            <person name="Harris D."/>
            <person name="Hoyer L.L."/>
            <person name="Hube B."/>
            <person name="Klis F.M."/>
            <person name="Kodira C."/>
            <person name="Lennard N."/>
            <person name="Logue M.E."/>
            <person name="Martin R."/>
            <person name="Neiman A.M."/>
            <person name="Nikolaou E."/>
            <person name="Quail M.A."/>
            <person name="Quinn J."/>
            <person name="Santos M.C."/>
            <person name="Schmitzberger F.F."/>
            <person name="Sherlock G."/>
            <person name="Shah P."/>
            <person name="Silverstein K.A."/>
            <person name="Skrzypek M.S."/>
            <person name="Soll D."/>
            <person name="Staggs R."/>
            <person name="Stansfield I."/>
            <person name="Stumpf M.P."/>
            <person name="Sudbery P.E."/>
            <person name="Srikantha T."/>
            <person name="Zeng Q."/>
            <person name="Berman J."/>
            <person name="Berriman M."/>
            <person name="Heitman J."/>
            <person name="Gow N.A."/>
            <person name="Lorenz M.C."/>
            <person name="Birren B.W."/>
            <person name="Kellis M."/>
            <person name="Cuomo C.A."/>
        </authorList>
    </citation>
    <scope>NUCLEOTIDE SEQUENCE [LARGE SCALE GENOMIC DNA]</scope>
    <source>
        <strain evidence="5">ATCC 11503 / BCRC 21390 / CBS 2605 / JCM 1781 / NBRC 1676 / NRRL YB-4239</strain>
    </source>
</reference>
<dbReference type="KEGG" id="lel:PVL30_004903"/>
<feature type="compositionally biased region" description="Basic and acidic residues" evidence="2">
    <location>
        <begin position="833"/>
        <end position="846"/>
    </location>
</feature>
<dbReference type="AlphaFoldDB" id="A5E393"/>
<dbReference type="STRING" id="379508.A5E393"/>
<gene>
    <name evidence="4" type="ORF">LELG_04080</name>
</gene>
<protein>
    <recommendedName>
        <fullName evidence="3">PH domain-containing protein</fullName>
    </recommendedName>
</protein>
<dbReference type="eggNOG" id="ENOG502QU0Q">
    <property type="taxonomic scope" value="Eukaryota"/>
</dbReference>
<feature type="compositionally biased region" description="Polar residues" evidence="2">
    <location>
        <begin position="934"/>
        <end position="948"/>
    </location>
</feature>
<dbReference type="InterPro" id="IPR046868">
    <property type="entry name" value="BAR_4"/>
</dbReference>
<feature type="region of interest" description="Disordered" evidence="2">
    <location>
        <begin position="1"/>
        <end position="30"/>
    </location>
</feature>
<feature type="region of interest" description="Disordered" evidence="2">
    <location>
        <begin position="833"/>
        <end position="880"/>
    </location>
</feature>
<evidence type="ECO:0000256" key="2">
    <source>
        <dbReference type="SAM" id="MobiDB-lite"/>
    </source>
</evidence>
<feature type="compositionally biased region" description="Gly residues" evidence="2">
    <location>
        <begin position="133"/>
        <end position="151"/>
    </location>
</feature>
<dbReference type="Pfam" id="PF20400">
    <property type="entry name" value="BAR_4"/>
    <property type="match status" value="1"/>
</dbReference>
<accession>A5E393</accession>
<dbReference type="InterPro" id="IPR001849">
    <property type="entry name" value="PH_domain"/>
</dbReference>
<dbReference type="SMART" id="SM00233">
    <property type="entry name" value="PH"/>
    <property type="match status" value="1"/>
</dbReference>
<dbReference type="Proteomes" id="UP000001996">
    <property type="component" value="Unassembled WGS sequence"/>
</dbReference>
<dbReference type="PROSITE" id="PS50003">
    <property type="entry name" value="PH_DOMAIN"/>
    <property type="match status" value="1"/>
</dbReference>
<dbReference type="InterPro" id="IPR046869">
    <property type="entry name" value="SLM1/RGC1-like_PH"/>
</dbReference>